<dbReference type="RefSeq" id="WP_277865619.1">
    <property type="nucleotide sequence ID" value="NZ_JAKKUT010000001.1"/>
</dbReference>
<dbReference type="Proteomes" id="UP001154265">
    <property type="component" value="Unassembled WGS sequence"/>
</dbReference>
<protein>
    <recommendedName>
        <fullName evidence="4">Glycosyl hydrolase-like 10 domain-containing protein</fullName>
    </recommendedName>
</protein>
<proteinExistence type="predicted"/>
<reference evidence="2" key="2">
    <citation type="submission" date="2022-01" db="EMBL/GenBank/DDBJ databases">
        <authorList>
            <person name="Zivanovic Y."/>
            <person name="Moreira D."/>
            <person name="Lopez-Garcia P."/>
        </authorList>
    </citation>
    <scope>NUCLEOTIDE SEQUENCE</scope>
    <source>
        <strain evidence="2">G9</strain>
    </source>
</reference>
<evidence type="ECO:0000256" key="1">
    <source>
        <dbReference type="SAM" id="MobiDB-lite"/>
    </source>
</evidence>
<feature type="compositionally biased region" description="Low complexity" evidence="1">
    <location>
        <begin position="318"/>
        <end position="336"/>
    </location>
</feature>
<evidence type="ECO:0000313" key="2">
    <source>
        <dbReference type="EMBL" id="MDG2989704.1"/>
    </source>
</evidence>
<comment type="caution">
    <text evidence="2">The sequence shown here is derived from an EMBL/GenBank/DDBJ whole genome shotgun (WGS) entry which is preliminary data.</text>
</comment>
<feature type="region of interest" description="Disordered" evidence="1">
    <location>
        <begin position="304"/>
        <end position="344"/>
    </location>
</feature>
<dbReference type="PANTHER" id="PTHR43405:SF1">
    <property type="entry name" value="GLYCOSYL HYDROLASE DIGH"/>
    <property type="match status" value="1"/>
</dbReference>
<accession>A0ABT6EW14</accession>
<dbReference type="EMBL" id="JAKKUT010000001">
    <property type="protein sequence ID" value="MDG2989704.1"/>
    <property type="molecule type" value="Genomic_DNA"/>
</dbReference>
<reference evidence="2" key="1">
    <citation type="journal article" date="2022" name="Genome Biol. Evol.">
        <title>A New Gene Family Diagnostic for Intracellular Biomineralization of Amorphous Ca Carbonates by Cyanobacteria.</title>
        <authorList>
            <person name="Benzerara K."/>
            <person name="Duprat E."/>
            <person name="Bitard-Feildel T."/>
            <person name="Caumes G."/>
            <person name="Cassier-Chauvat C."/>
            <person name="Chauvat F."/>
            <person name="Dezi M."/>
            <person name="Diop S.I."/>
            <person name="Gaschignard G."/>
            <person name="Gorgen S."/>
            <person name="Gugger M."/>
            <person name="Lopez-Garcia P."/>
            <person name="Millet M."/>
            <person name="Skouri-Panet F."/>
            <person name="Moreira D."/>
            <person name="Callebaut I."/>
        </authorList>
    </citation>
    <scope>NUCLEOTIDE SEQUENCE</scope>
    <source>
        <strain evidence="2">G9</strain>
    </source>
</reference>
<gene>
    <name evidence="2" type="ORF">L3556_01960</name>
</gene>
<organism evidence="2 3">
    <name type="scientific">Candidatus Synechococcus calcipolaris G9</name>
    <dbReference type="NCBI Taxonomy" id="1497997"/>
    <lineage>
        <taxon>Bacteria</taxon>
        <taxon>Bacillati</taxon>
        <taxon>Cyanobacteriota</taxon>
        <taxon>Cyanophyceae</taxon>
        <taxon>Synechococcales</taxon>
        <taxon>Synechococcaceae</taxon>
        <taxon>Synechococcus</taxon>
    </lineage>
</organism>
<name>A0ABT6EW14_9SYNE</name>
<dbReference type="Gene3D" id="3.20.20.80">
    <property type="entry name" value="Glycosidases"/>
    <property type="match status" value="1"/>
</dbReference>
<dbReference type="PANTHER" id="PTHR43405">
    <property type="entry name" value="GLYCOSYL HYDROLASE DIGH"/>
    <property type="match status" value="1"/>
</dbReference>
<sequence length="517" mass="57095">MVGVIGAGLLPSAPAVAFTCRADPAISDRKQALLQATLQGQEGAFEAYRTLISEEARRLQQCRSRAWPQTQAIWLRLYPCDLQPGVLEQVFDEIVNQGYNRVYIETFFDGRVVLPANRNPTVWPSVVRQPEWADADLLALALQKSRERGLVSYAWFHGLNFGYAYSQRGDRQEVLARNGYGKNSLEVIERSGGATEFIGDADKAFVDPYSPQGRADYLAAVGAVLERRPDGLLIDYIRYPRQTGPASVAVRVKDLWVYSPASFQALIQRGTNNEGRALIERYLRQGYLTQTDVETVSALYPDEREPLWQGRSPTPVPATQNASSSGNTSNNNNQTSKPPALPPISERLGPMQWQLWLLSVNHAYQGVADFLHYVTAPAKQMGISTGAVFFPEGKNTVGQGYDSRLQGWDRFTQVGEWHAMAYGVCGQTSCITDQVKRVVDEAPPGISVAPVLVGAWGRSVENRPSLEDQMLAIRQVTPTVNSVSHFDFGRVATQLNQARRACRAGLATSQPPPANPR</sequence>
<evidence type="ECO:0008006" key="4">
    <source>
        <dbReference type="Google" id="ProtNLM"/>
    </source>
</evidence>
<dbReference type="InterPro" id="IPR052177">
    <property type="entry name" value="Divisome_Glycosyl_Hydrolase"/>
</dbReference>
<keyword evidence="3" id="KW-1185">Reference proteome</keyword>
<evidence type="ECO:0000313" key="3">
    <source>
        <dbReference type="Proteomes" id="UP001154265"/>
    </source>
</evidence>